<accession>A0A849VMT3</accession>
<evidence type="ECO:0000256" key="2">
    <source>
        <dbReference type="PROSITE-ProRule" id="PRU00335"/>
    </source>
</evidence>
<dbReference type="GO" id="GO:0003700">
    <property type="term" value="F:DNA-binding transcription factor activity"/>
    <property type="evidence" value="ECO:0007669"/>
    <property type="project" value="TreeGrafter"/>
</dbReference>
<dbReference type="InterPro" id="IPR015292">
    <property type="entry name" value="Tscrpt_reg_YbiH_C"/>
</dbReference>
<keyword evidence="1 2" id="KW-0238">DNA-binding</keyword>
<dbReference type="Pfam" id="PF00440">
    <property type="entry name" value="TetR_N"/>
    <property type="match status" value="1"/>
</dbReference>
<dbReference type="Gene3D" id="1.10.357.10">
    <property type="entry name" value="Tetracycline Repressor, domain 2"/>
    <property type="match status" value="1"/>
</dbReference>
<dbReference type="InterPro" id="IPR050109">
    <property type="entry name" value="HTH-type_TetR-like_transc_reg"/>
</dbReference>
<dbReference type="InterPro" id="IPR001647">
    <property type="entry name" value="HTH_TetR"/>
</dbReference>
<evidence type="ECO:0000313" key="5">
    <source>
        <dbReference type="Proteomes" id="UP000550508"/>
    </source>
</evidence>
<name>A0A849VMT3_9HYPH</name>
<evidence type="ECO:0000259" key="3">
    <source>
        <dbReference type="PROSITE" id="PS50977"/>
    </source>
</evidence>
<evidence type="ECO:0000256" key="1">
    <source>
        <dbReference type="ARBA" id="ARBA00023125"/>
    </source>
</evidence>
<evidence type="ECO:0000313" key="4">
    <source>
        <dbReference type="EMBL" id="NTS30119.1"/>
    </source>
</evidence>
<dbReference type="AlphaFoldDB" id="A0A849VMT3"/>
<dbReference type="PROSITE" id="PS50977">
    <property type="entry name" value="HTH_TETR_2"/>
    <property type="match status" value="1"/>
</dbReference>
<proteinExistence type="predicted"/>
<dbReference type="GO" id="GO:0000976">
    <property type="term" value="F:transcription cis-regulatory region binding"/>
    <property type="evidence" value="ECO:0007669"/>
    <property type="project" value="TreeGrafter"/>
</dbReference>
<protein>
    <submittedName>
        <fullName evidence="4">CerR family C-terminal domain-containing protein</fullName>
    </submittedName>
</protein>
<dbReference type="PANTHER" id="PTHR30055:SF235">
    <property type="entry name" value="TRANSCRIPTIONAL REGULATORY PROTEIN"/>
    <property type="match status" value="1"/>
</dbReference>
<dbReference type="Gene3D" id="1.10.10.60">
    <property type="entry name" value="Homeodomain-like"/>
    <property type="match status" value="1"/>
</dbReference>
<dbReference type="Proteomes" id="UP000550508">
    <property type="component" value="Unassembled WGS sequence"/>
</dbReference>
<dbReference type="RefSeq" id="WP_174207626.1">
    <property type="nucleotide sequence ID" value="NZ_JABUMX010000001.1"/>
</dbReference>
<dbReference type="InterPro" id="IPR009057">
    <property type="entry name" value="Homeodomain-like_sf"/>
</dbReference>
<comment type="caution">
    <text evidence="4">The sequence shown here is derived from an EMBL/GenBank/DDBJ whole genome shotgun (WGS) entry which is preliminary data.</text>
</comment>
<dbReference type="EMBL" id="JABUMX010000001">
    <property type="protein sequence ID" value="NTS30119.1"/>
    <property type="molecule type" value="Genomic_DNA"/>
</dbReference>
<feature type="domain" description="HTH tetR-type" evidence="3">
    <location>
        <begin position="17"/>
        <end position="77"/>
    </location>
</feature>
<sequence length="227" mass="24392">MAKQSTRKLPGRREDGATTKAQILEAAGEVFAEKGFDRATGKEIAELAGSNSAAVNYYYGGIDGLYGQVLLEAHRRLLTYESLVTVAEGPGDPREKLRSLIGLLARAVTGSARSSWALGVLGREILSPSPAFYLLLDKEILPKKLVVTTIVGEILGLPHDDPAVTRCALNIISPFAMLVVGNKQIFTRVLPGLNPAEPQTQNEIVEHFQRFAMAGLEATASALRSAH</sequence>
<dbReference type="Pfam" id="PF09209">
    <property type="entry name" value="CecR_C"/>
    <property type="match status" value="1"/>
</dbReference>
<keyword evidence="5" id="KW-1185">Reference proteome</keyword>
<dbReference type="InterPro" id="IPR036271">
    <property type="entry name" value="Tet_transcr_reg_TetR-rel_C_sf"/>
</dbReference>
<organism evidence="4 5">
    <name type="scientific">Phyllobacterium pellucidum</name>
    <dbReference type="NCBI Taxonomy" id="2740464"/>
    <lineage>
        <taxon>Bacteria</taxon>
        <taxon>Pseudomonadati</taxon>
        <taxon>Pseudomonadota</taxon>
        <taxon>Alphaproteobacteria</taxon>
        <taxon>Hyphomicrobiales</taxon>
        <taxon>Phyllobacteriaceae</taxon>
        <taxon>Phyllobacterium</taxon>
    </lineage>
</organism>
<feature type="DNA-binding region" description="H-T-H motif" evidence="2">
    <location>
        <begin position="40"/>
        <end position="59"/>
    </location>
</feature>
<dbReference type="SUPFAM" id="SSF46689">
    <property type="entry name" value="Homeodomain-like"/>
    <property type="match status" value="1"/>
</dbReference>
<reference evidence="4 5" key="1">
    <citation type="submission" date="2020-05" db="EMBL/GenBank/DDBJ databases">
        <authorList>
            <person name="Kim M.K."/>
        </authorList>
    </citation>
    <scope>NUCLEOTIDE SEQUENCE [LARGE SCALE GENOMIC DNA]</scope>
    <source>
        <strain evidence="4 5">BT25</strain>
    </source>
</reference>
<gene>
    <name evidence="4" type="ORF">HQ945_02535</name>
</gene>
<dbReference type="SUPFAM" id="SSF48498">
    <property type="entry name" value="Tetracyclin repressor-like, C-terminal domain"/>
    <property type="match status" value="1"/>
</dbReference>
<dbReference type="PANTHER" id="PTHR30055">
    <property type="entry name" value="HTH-TYPE TRANSCRIPTIONAL REGULATOR RUTR"/>
    <property type="match status" value="1"/>
</dbReference>